<reference evidence="1 2" key="1">
    <citation type="submission" date="2024-09" db="EMBL/GenBank/DDBJ databases">
        <authorList>
            <person name="Sun Q."/>
            <person name="Mori K."/>
        </authorList>
    </citation>
    <scope>NUCLEOTIDE SEQUENCE [LARGE SCALE GENOMIC DNA]</scope>
    <source>
        <strain evidence="1 2">JCM 3331</strain>
    </source>
</reference>
<comment type="caution">
    <text evidence="1">The sequence shown here is derived from an EMBL/GenBank/DDBJ whole genome shotgun (WGS) entry which is preliminary data.</text>
</comment>
<name>A0ABV5R3M1_9ACTN</name>
<protein>
    <submittedName>
        <fullName evidence="1">Uncharacterized protein</fullName>
    </submittedName>
</protein>
<evidence type="ECO:0000313" key="2">
    <source>
        <dbReference type="Proteomes" id="UP001589710"/>
    </source>
</evidence>
<accession>A0ABV5R3M1</accession>
<gene>
    <name evidence="1" type="ORF">ACFFTL_05890</name>
</gene>
<keyword evidence="2" id="KW-1185">Reference proteome</keyword>
<dbReference type="RefSeq" id="WP_345516174.1">
    <property type="nucleotide sequence ID" value="NZ_BAAAXD010000035.1"/>
</dbReference>
<organism evidence="1 2">
    <name type="scientific">Streptomyces yanii</name>
    <dbReference type="NCBI Taxonomy" id="78510"/>
    <lineage>
        <taxon>Bacteria</taxon>
        <taxon>Bacillati</taxon>
        <taxon>Actinomycetota</taxon>
        <taxon>Actinomycetes</taxon>
        <taxon>Kitasatosporales</taxon>
        <taxon>Streptomycetaceae</taxon>
        <taxon>Streptomyces</taxon>
    </lineage>
</organism>
<evidence type="ECO:0000313" key="1">
    <source>
        <dbReference type="EMBL" id="MFB9571882.1"/>
    </source>
</evidence>
<sequence length="54" mass="5842">MFDFLWSMKGALEQRVGAGGQAVVEIGQELDVCGVVQQTHPRGLGVINSARQRT</sequence>
<dbReference type="Proteomes" id="UP001589710">
    <property type="component" value="Unassembled WGS sequence"/>
</dbReference>
<proteinExistence type="predicted"/>
<dbReference type="EMBL" id="JBHMCG010000024">
    <property type="protein sequence ID" value="MFB9571882.1"/>
    <property type="molecule type" value="Genomic_DNA"/>
</dbReference>